<dbReference type="OrthoDB" id="148799at2"/>
<evidence type="ECO:0000259" key="1">
    <source>
        <dbReference type="Pfam" id="PF01841"/>
    </source>
</evidence>
<organism evidence="2 3">
    <name type="scientific">Beutenbergia cavernae (strain ATCC BAA-8 / DSM 12333 / CCUG 43141 / JCM 11478 / NBRC 16432 / NCIMB 13614 / HKI 0122)</name>
    <dbReference type="NCBI Taxonomy" id="471853"/>
    <lineage>
        <taxon>Bacteria</taxon>
        <taxon>Bacillati</taxon>
        <taxon>Actinomycetota</taxon>
        <taxon>Actinomycetes</taxon>
        <taxon>Micrococcales</taxon>
        <taxon>Beutenbergiaceae</taxon>
        <taxon>Beutenbergia</taxon>
    </lineage>
</organism>
<dbReference type="HOGENOM" id="CLU_064712_1_0_11"/>
<dbReference type="InterPro" id="IPR038765">
    <property type="entry name" value="Papain-like_cys_pep_sf"/>
</dbReference>
<dbReference type="Pfam" id="PF01841">
    <property type="entry name" value="Transglut_core"/>
    <property type="match status" value="1"/>
</dbReference>
<dbReference type="SUPFAM" id="SSF54001">
    <property type="entry name" value="Cysteine proteinases"/>
    <property type="match status" value="1"/>
</dbReference>
<sequence length="324" mass="34902">MPTTTSYAAHSRYSDPGRFAELLQAVDPDPAAIHAAVTNAVIHYRAEAGDLVDDQSADIDSRWIEAILARYCSRGESDLTAPREPGRRVAGCCRDHTLLAVAILREHGVPARSRHGFAGYFREGFHHDHVVGERWDGQRWVRFDAELGADDFPFDVADMPVGDGAPFVTAAEAWLAHRTGRVDVSTYGVDPSLPQLGGHAFVREYVIGELAARQRDEMLLWDLWGAMVVPDDVGRVVPPGVLSGVPETEADALVDEVAALLVAADAGDAEAEAELGRRYVADARLRPGERVLTASPSGRVGVTDLDARATDWVAASSFAVVAGE</sequence>
<accession>C5C3X3</accession>
<feature type="domain" description="Transglutaminase-like" evidence="1">
    <location>
        <begin position="90"/>
        <end position="145"/>
    </location>
</feature>
<dbReference type="STRING" id="471853.Bcav_1630"/>
<dbReference type="RefSeq" id="WP_015882126.1">
    <property type="nucleotide sequence ID" value="NC_012669.1"/>
</dbReference>
<evidence type="ECO:0000313" key="2">
    <source>
        <dbReference type="EMBL" id="ACQ79886.1"/>
    </source>
</evidence>
<dbReference type="Proteomes" id="UP000007962">
    <property type="component" value="Chromosome"/>
</dbReference>
<dbReference type="EMBL" id="CP001618">
    <property type="protein sequence ID" value="ACQ79886.1"/>
    <property type="molecule type" value="Genomic_DNA"/>
</dbReference>
<gene>
    <name evidence="2" type="ordered locus">Bcav_1630</name>
</gene>
<name>C5C3X3_BEUC1</name>
<reference evidence="2 3" key="1">
    <citation type="journal article" date="2009" name="Stand. Genomic Sci.">
        <title>Complete genome sequence of Beutenbergia cavernae type strain (HKI 0122).</title>
        <authorList>
            <person name="Land M."/>
            <person name="Pukall R."/>
            <person name="Abt B."/>
            <person name="Goker M."/>
            <person name="Rohde M."/>
            <person name="Glavina Del Rio T."/>
            <person name="Tice H."/>
            <person name="Copeland A."/>
            <person name="Cheng J.F."/>
            <person name="Lucas S."/>
            <person name="Chen F."/>
            <person name="Nolan M."/>
            <person name="Bruce D."/>
            <person name="Goodwin L."/>
            <person name="Pitluck S."/>
            <person name="Ivanova N."/>
            <person name="Mavromatis K."/>
            <person name="Ovchinnikova G."/>
            <person name="Pati A."/>
            <person name="Chen A."/>
            <person name="Palaniappan K."/>
            <person name="Hauser L."/>
            <person name="Chang Y.J."/>
            <person name="Jefferies C.C."/>
            <person name="Saunders E."/>
            <person name="Brettin T."/>
            <person name="Detter J.C."/>
            <person name="Han C."/>
            <person name="Chain P."/>
            <person name="Bristow J."/>
            <person name="Eisen J.A."/>
            <person name="Markowitz V."/>
            <person name="Hugenholtz P."/>
            <person name="Kyrpides N.C."/>
            <person name="Klenk H.P."/>
            <person name="Lapidus A."/>
        </authorList>
    </citation>
    <scope>NUCLEOTIDE SEQUENCE [LARGE SCALE GENOMIC DNA]</scope>
    <source>
        <strain evidence="3">ATCC BAA-8 / DSM 12333 / NBRC 16432</strain>
    </source>
</reference>
<dbReference type="InterPro" id="IPR002931">
    <property type="entry name" value="Transglutaminase-like"/>
</dbReference>
<evidence type="ECO:0000313" key="3">
    <source>
        <dbReference type="Proteomes" id="UP000007962"/>
    </source>
</evidence>
<keyword evidence="3" id="KW-1185">Reference proteome</keyword>
<proteinExistence type="predicted"/>
<protein>
    <submittedName>
        <fullName evidence="2">Transglutaminase domain protein</fullName>
    </submittedName>
</protein>
<dbReference type="Gene3D" id="3.10.620.30">
    <property type="match status" value="1"/>
</dbReference>
<dbReference type="KEGG" id="bcv:Bcav_1630"/>
<dbReference type="AlphaFoldDB" id="C5C3X3"/>
<dbReference type="eggNOG" id="COG1305">
    <property type="taxonomic scope" value="Bacteria"/>
</dbReference>